<dbReference type="OrthoDB" id="3051995at2759"/>
<dbReference type="OMA" id="PAPMKIV"/>
<dbReference type="InParanoid" id="A0A2H3D1M3"/>
<keyword evidence="3" id="KW-1185">Reference proteome</keyword>
<evidence type="ECO:0000313" key="2">
    <source>
        <dbReference type="EMBL" id="PBK82213.1"/>
    </source>
</evidence>
<proteinExistence type="predicted"/>
<feature type="region of interest" description="Disordered" evidence="1">
    <location>
        <begin position="65"/>
        <end position="90"/>
    </location>
</feature>
<protein>
    <submittedName>
        <fullName evidence="2">Uncharacterized protein</fullName>
    </submittedName>
</protein>
<reference evidence="3" key="1">
    <citation type="journal article" date="2017" name="Nat. Ecol. Evol.">
        <title>Genome expansion and lineage-specific genetic innovations in the forest pathogenic fungi Armillaria.</title>
        <authorList>
            <person name="Sipos G."/>
            <person name="Prasanna A.N."/>
            <person name="Walter M.C."/>
            <person name="O'Connor E."/>
            <person name="Balint B."/>
            <person name="Krizsan K."/>
            <person name="Kiss B."/>
            <person name="Hess J."/>
            <person name="Varga T."/>
            <person name="Slot J."/>
            <person name="Riley R."/>
            <person name="Boka B."/>
            <person name="Rigling D."/>
            <person name="Barry K."/>
            <person name="Lee J."/>
            <person name="Mihaltcheva S."/>
            <person name="LaButti K."/>
            <person name="Lipzen A."/>
            <person name="Waldron R."/>
            <person name="Moloney N.M."/>
            <person name="Sperisen C."/>
            <person name="Kredics L."/>
            <person name="Vagvoelgyi C."/>
            <person name="Patrignani A."/>
            <person name="Fitzpatrick D."/>
            <person name="Nagy I."/>
            <person name="Doyle S."/>
            <person name="Anderson J.B."/>
            <person name="Grigoriev I.V."/>
            <person name="Gueldener U."/>
            <person name="Muensterkoetter M."/>
            <person name="Nagy L.G."/>
        </authorList>
    </citation>
    <scope>NUCLEOTIDE SEQUENCE [LARGE SCALE GENOMIC DNA]</scope>
    <source>
        <strain evidence="3">Ar21-2</strain>
    </source>
</reference>
<feature type="compositionally biased region" description="Low complexity" evidence="1">
    <location>
        <begin position="12"/>
        <end position="24"/>
    </location>
</feature>
<evidence type="ECO:0000313" key="3">
    <source>
        <dbReference type="Proteomes" id="UP000217790"/>
    </source>
</evidence>
<dbReference type="EMBL" id="KZ293720">
    <property type="protein sequence ID" value="PBK82213.1"/>
    <property type="molecule type" value="Genomic_DNA"/>
</dbReference>
<organism evidence="2 3">
    <name type="scientific">Armillaria gallica</name>
    <name type="common">Bulbous honey fungus</name>
    <name type="synonym">Armillaria bulbosa</name>
    <dbReference type="NCBI Taxonomy" id="47427"/>
    <lineage>
        <taxon>Eukaryota</taxon>
        <taxon>Fungi</taxon>
        <taxon>Dikarya</taxon>
        <taxon>Basidiomycota</taxon>
        <taxon>Agaricomycotina</taxon>
        <taxon>Agaricomycetes</taxon>
        <taxon>Agaricomycetidae</taxon>
        <taxon>Agaricales</taxon>
        <taxon>Marasmiineae</taxon>
        <taxon>Physalacriaceae</taxon>
        <taxon>Armillaria</taxon>
    </lineage>
</organism>
<evidence type="ECO:0000256" key="1">
    <source>
        <dbReference type="SAM" id="MobiDB-lite"/>
    </source>
</evidence>
<feature type="region of interest" description="Disordered" evidence="1">
    <location>
        <begin position="1"/>
        <end position="24"/>
    </location>
</feature>
<gene>
    <name evidence="2" type="ORF">ARMGADRAFT_1090585</name>
</gene>
<name>A0A2H3D1M3_ARMGA</name>
<sequence length="105" mass="11113">MSVMALYNHPTSSSSTESIDSLNSVPGTMTSSILSASDGDGRSLRERRGVTFLISFTRPNLGPVIPAKGHLEPRAGSLPRRRKGSAPRLAPTKIVVDANMGAGFF</sequence>
<dbReference type="Proteomes" id="UP000217790">
    <property type="component" value="Unassembled WGS sequence"/>
</dbReference>
<accession>A0A2H3D1M3</accession>
<dbReference type="AlphaFoldDB" id="A0A2H3D1M3"/>